<gene>
    <name evidence="2" type="ORF">HMPREF9153_0961</name>
</gene>
<comment type="caution">
    <text evidence="2">The sequence shown here is derived from an EMBL/GenBank/DDBJ whole genome shotgun (WGS) entry which is preliminary data.</text>
</comment>
<dbReference type="AlphaFoldDB" id="G4CWQ4"/>
<feature type="compositionally biased region" description="Basic and acidic residues" evidence="1">
    <location>
        <begin position="36"/>
        <end position="51"/>
    </location>
</feature>
<sequence length="51" mass="5589">MNSVDNQSNTKAAEAQFDRVLDYVEESIPLSSSTADSERFRESDRGHGPSG</sequence>
<feature type="region of interest" description="Disordered" evidence="1">
    <location>
        <begin position="28"/>
        <end position="51"/>
    </location>
</feature>
<keyword evidence="3" id="KW-1185">Reference proteome</keyword>
<reference evidence="2 3" key="1">
    <citation type="submission" date="2011-06" db="EMBL/GenBank/DDBJ databases">
        <authorList>
            <person name="Muzny D."/>
            <person name="Qin X."/>
            <person name="Deng J."/>
            <person name="Jiang H."/>
            <person name="Liu Y."/>
            <person name="Qu J."/>
            <person name="Song X.-Z."/>
            <person name="Zhang L."/>
            <person name="Thornton R."/>
            <person name="Coyle M."/>
            <person name="Francisco L."/>
            <person name="Jackson L."/>
            <person name="Javaid M."/>
            <person name="Korchina V."/>
            <person name="Kovar C."/>
            <person name="Mata R."/>
            <person name="Mathew T."/>
            <person name="Ngo R."/>
            <person name="Nguyen L."/>
            <person name="Nguyen N."/>
            <person name="Okwuonu G."/>
            <person name="Ongeri F."/>
            <person name="Pham C."/>
            <person name="Simmons D."/>
            <person name="Wilczek-Boney K."/>
            <person name="Hale W."/>
            <person name="Jakkamsetti A."/>
            <person name="Pham P."/>
            <person name="Ruth R."/>
            <person name="San Lucas F."/>
            <person name="Warren J."/>
            <person name="Zhang J."/>
            <person name="Zhao Z."/>
            <person name="Zhou C."/>
            <person name="Zhu D."/>
            <person name="Lee S."/>
            <person name="Bess C."/>
            <person name="Blankenburg K."/>
            <person name="Forbes L."/>
            <person name="Fu Q."/>
            <person name="Gubbala S."/>
            <person name="Hirani K."/>
            <person name="Jayaseelan J.C."/>
            <person name="Lara F."/>
            <person name="Munidasa M."/>
            <person name="Palculict T."/>
            <person name="Patil S."/>
            <person name="Pu L.-L."/>
            <person name="Saada N."/>
            <person name="Tang L."/>
            <person name="Weissenberger G."/>
            <person name="Zhu Y."/>
            <person name="Hemphill L."/>
            <person name="Shang Y."/>
            <person name="Youmans B."/>
            <person name="Ayvaz T."/>
            <person name="Ross M."/>
            <person name="Santibanez J."/>
            <person name="Aqrawi P."/>
            <person name="Gross S."/>
            <person name="Joshi V."/>
            <person name="Fowler G."/>
            <person name="Nazareth L."/>
            <person name="Reid J."/>
            <person name="Worley K."/>
            <person name="Petrosino J."/>
            <person name="Highlander S."/>
            <person name="Gibbs R."/>
        </authorList>
    </citation>
    <scope>NUCLEOTIDE SEQUENCE [LARGE SCALE GENOMIC DNA]</scope>
    <source>
        <strain evidence="2 3">ATCC 25577</strain>
    </source>
</reference>
<dbReference type="EMBL" id="AGBA01000011">
    <property type="protein sequence ID" value="EGY78114.1"/>
    <property type="molecule type" value="Genomic_DNA"/>
</dbReference>
<dbReference type="Proteomes" id="UP000005332">
    <property type="component" value="Unassembled WGS sequence"/>
</dbReference>
<dbReference type="PATRIC" id="fig|997355.3.peg.941"/>
<dbReference type="HOGENOM" id="CLU_3102455_0_0_11"/>
<evidence type="ECO:0000313" key="2">
    <source>
        <dbReference type="EMBL" id="EGY78114.1"/>
    </source>
</evidence>
<evidence type="ECO:0000313" key="3">
    <source>
        <dbReference type="Proteomes" id="UP000005332"/>
    </source>
</evidence>
<name>G4CWQ4_9ACTN</name>
<evidence type="ECO:0000256" key="1">
    <source>
        <dbReference type="SAM" id="MobiDB-lite"/>
    </source>
</evidence>
<protein>
    <submittedName>
        <fullName evidence="2">Uncharacterized protein</fullName>
    </submittedName>
</protein>
<proteinExistence type="predicted"/>
<organism evidence="2 3">
    <name type="scientific">Cutibacterium avidum ATCC 25577</name>
    <dbReference type="NCBI Taxonomy" id="997355"/>
    <lineage>
        <taxon>Bacteria</taxon>
        <taxon>Bacillati</taxon>
        <taxon>Actinomycetota</taxon>
        <taxon>Actinomycetes</taxon>
        <taxon>Propionibacteriales</taxon>
        <taxon>Propionibacteriaceae</taxon>
        <taxon>Cutibacterium</taxon>
    </lineage>
</organism>
<accession>G4CWQ4</accession>